<name>A0ABV4UEK7_9RHOO</name>
<feature type="transmembrane region" description="Helical" evidence="1">
    <location>
        <begin position="21"/>
        <end position="42"/>
    </location>
</feature>
<protein>
    <recommendedName>
        <fullName evidence="4">DUF3592 domain-containing protein</fullName>
    </recommendedName>
</protein>
<keyword evidence="1" id="KW-0472">Membrane</keyword>
<evidence type="ECO:0000313" key="2">
    <source>
        <dbReference type="EMBL" id="MFA9950080.1"/>
    </source>
</evidence>
<gene>
    <name evidence="2" type="ORF">ABCS64_07080</name>
</gene>
<keyword evidence="1" id="KW-0812">Transmembrane</keyword>
<feature type="transmembrane region" description="Helical" evidence="1">
    <location>
        <begin position="137"/>
        <end position="158"/>
    </location>
</feature>
<sequence length="169" mass="20359">MSSKIIDTIEFAIWPRSIWGWIFAFILTVFSYFLVTELWSYYLNYSEVVKWEPTKGRLINIEYSKDKKQVHITYEYEVNQKKYYGDKVGVSKRKWHNINQKNISNFEIIKEKLTPIEIRFDSISHNTTYAFDLDDIFLVYFILIFPFSLLAIFLLIIFHKLITIKTKDL</sequence>
<comment type="caution">
    <text evidence="2">The sequence shown here is derived from an EMBL/GenBank/DDBJ whole genome shotgun (WGS) entry which is preliminary data.</text>
</comment>
<keyword evidence="1" id="KW-1133">Transmembrane helix</keyword>
<proteinExistence type="predicted"/>
<accession>A0ABV4UEK7</accession>
<dbReference type="RefSeq" id="WP_418891162.1">
    <property type="nucleotide sequence ID" value="NZ_JBEUWX010000002.1"/>
</dbReference>
<reference evidence="3" key="1">
    <citation type="submission" date="2024-06" db="EMBL/GenBank/DDBJ databases">
        <title>Radixoralia hellwigii gen. nov., sp nov., isolated from a root canal in the human oral cavity.</title>
        <authorList>
            <person name="Bartsch S."/>
            <person name="Wittmer A."/>
            <person name="Schulz A.-K."/>
            <person name="Neumann-Schaal M."/>
            <person name="Wolf J."/>
            <person name="Gronow S."/>
            <person name="Tennert C."/>
            <person name="Haecker G."/>
            <person name="Cieplik F."/>
            <person name="Al-Ahmad A."/>
        </authorList>
    </citation>
    <scope>NUCLEOTIDE SEQUENCE [LARGE SCALE GENOMIC DNA]</scope>
    <source>
        <strain evidence="3">Wk13</strain>
    </source>
</reference>
<organism evidence="2 3">
    <name type="scientific">Dentiradicibacter hellwigii</name>
    <dbReference type="NCBI Taxonomy" id="3149053"/>
    <lineage>
        <taxon>Bacteria</taxon>
        <taxon>Pseudomonadati</taxon>
        <taxon>Pseudomonadota</taxon>
        <taxon>Betaproteobacteria</taxon>
        <taxon>Rhodocyclales</taxon>
        <taxon>Rhodocyclaceae</taxon>
        <taxon>Dentiradicibacter</taxon>
    </lineage>
</organism>
<evidence type="ECO:0000256" key="1">
    <source>
        <dbReference type="SAM" id="Phobius"/>
    </source>
</evidence>
<dbReference type="Proteomes" id="UP001574673">
    <property type="component" value="Unassembled WGS sequence"/>
</dbReference>
<evidence type="ECO:0008006" key="4">
    <source>
        <dbReference type="Google" id="ProtNLM"/>
    </source>
</evidence>
<evidence type="ECO:0000313" key="3">
    <source>
        <dbReference type="Proteomes" id="UP001574673"/>
    </source>
</evidence>
<dbReference type="EMBL" id="JBEUWX010000002">
    <property type="protein sequence ID" value="MFA9950080.1"/>
    <property type="molecule type" value="Genomic_DNA"/>
</dbReference>
<keyword evidence="3" id="KW-1185">Reference proteome</keyword>